<dbReference type="AlphaFoldDB" id="C4J295"/>
<accession>C4J295</accession>
<proteinExistence type="evidence at transcript level"/>
<sequence>MATPSREQSSSACAESVRSHSIYTGLHRSLGRAHPDRQCSQNHPAAIQSHDGTLSMDKFNKSNPCGMYIIP</sequence>
<protein>
    <submittedName>
        <fullName evidence="2">Uncharacterized protein</fullName>
    </submittedName>
</protein>
<feature type="region of interest" description="Disordered" evidence="1">
    <location>
        <begin position="32"/>
        <end position="58"/>
    </location>
</feature>
<name>C4J295_MAIZE</name>
<reference evidence="2" key="2">
    <citation type="submission" date="2012-06" db="EMBL/GenBank/DDBJ databases">
        <authorList>
            <person name="Yu Y."/>
            <person name="Currie J."/>
            <person name="Lomeli R."/>
            <person name="Angelova A."/>
            <person name="Collura K."/>
            <person name="Wissotski M."/>
            <person name="Campos D."/>
            <person name="Kudrna D."/>
            <person name="Golser W."/>
            <person name="Ashely E."/>
            <person name="Descour A."/>
            <person name="Fernandes J."/>
            <person name="Soderlund C."/>
            <person name="Walbot V."/>
        </authorList>
    </citation>
    <scope>NUCLEOTIDE SEQUENCE</scope>
    <source>
        <strain evidence="2">B73</strain>
    </source>
</reference>
<organism evidence="2">
    <name type="scientific">Zea mays</name>
    <name type="common">Maize</name>
    <dbReference type="NCBI Taxonomy" id="4577"/>
    <lineage>
        <taxon>Eukaryota</taxon>
        <taxon>Viridiplantae</taxon>
        <taxon>Streptophyta</taxon>
        <taxon>Embryophyta</taxon>
        <taxon>Tracheophyta</taxon>
        <taxon>Spermatophyta</taxon>
        <taxon>Magnoliopsida</taxon>
        <taxon>Liliopsida</taxon>
        <taxon>Poales</taxon>
        <taxon>Poaceae</taxon>
        <taxon>PACMAD clade</taxon>
        <taxon>Panicoideae</taxon>
        <taxon>Andropogonodae</taxon>
        <taxon>Andropogoneae</taxon>
        <taxon>Tripsacinae</taxon>
        <taxon>Zea</taxon>
    </lineage>
</organism>
<evidence type="ECO:0000256" key="1">
    <source>
        <dbReference type="SAM" id="MobiDB-lite"/>
    </source>
</evidence>
<reference evidence="2" key="1">
    <citation type="journal article" date="2009" name="PLoS Genet.">
        <title>Sequencing, mapping, and analysis of 27,455 maize full-length cDNAs.</title>
        <authorList>
            <person name="Soderlund C."/>
            <person name="Descour A."/>
            <person name="Kudrna D."/>
            <person name="Bomhoff M."/>
            <person name="Boyd L."/>
            <person name="Currie J."/>
            <person name="Angelova A."/>
            <person name="Collura K."/>
            <person name="Wissotski M."/>
            <person name="Ashley E."/>
            <person name="Morrow D."/>
            <person name="Fernandes J."/>
            <person name="Walbot V."/>
            <person name="Yu Y."/>
        </authorList>
    </citation>
    <scope>NUCLEOTIDE SEQUENCE</scope>
    <source>
        <strain evidence="2">B73</strain>
    </source>
</reference>
<dbReference type="EMBL" id="BT084942">
    <property type="protein sequence ID" value="ACR35295.1"/>
    <property type="molecule type" value="mRNA"/>
</dbReference>
<evidence type="ECO:0000313" key="2">
    <source>
        <dbReference type="EMBL" id="ACR35295.1"/>
    </source>
</evidence>